<organism evidence="2 3">
    <name type="scientific">Trifolium medium</name>
    <dbReference type="NCBI Taxonomy" id="97028"/>
    <lineage>
        <taxon>Eukaryota</taxon>
        <taxon>Viridiplantae</taxon>
        <taxon>Streptophyta</taxon>
        <taxon>Embryophyta</taxon>
        <taxon>Tracheophyta</taxon>
        <taxon>Spermatophyta</taxon>
        <taxon>Magnoliopsida</taxon>
        <taxon>eudicotyledons</taxon>
        <taxon>Gunneridae</taxon>
        <taxon>Pentapetalae</taxon>
        <taxon>rosids</taxon>
        <taxon>fabids</taxon>
        <taxon>Fabales</taxon>
        <taxon>Fabaceae</taxon>
        <taxon>Papilionoideae</taxon>
        <taxon>50 kb inversion clade</taxon>
        <taxon>NPAAA clade</taxon>
        <taxon>Hologalegina</taxon>
        <taxon>IRL clade</taxon>
        <taxon>Trifolieae</taxon>
        <taxon>Trifolium</taxon>
    </lineage>
</organism>
<proteinExistence type="predicted"/>
<dbReference type="AlphaFoldDB" id="A0A392ME00"/>
<reference evidence="2 3" key="1">
    <citation type="journal article" date="2018" name="Front. Plant Sci.">
        <title>Red Clover (Trifolium pratense) and Zigzag Clover (T. medium) - A Picture of Genomic Similarities and Differences.</title>
        <authorList>
            <person name="Dluhosova J."/>
            <person name="Istvanek J."/>
            <person name="Nedelnik J."/>
            <person name="Repkova J."/>
        </authorList>
    </citation>
    <scope>NUCLEOTIDE SEQUENCE [LARGE SCALE GENOMIC DNA]</scope>
    <source>
        <strain evidence="3">cv. 10/8</strain>
        <tissue evidence="2">Leaf</tissue>
    </source>
</reference>
<evidence type="ECO:0000313" key="2">
    <source>
        <dbReference type="EMBL" id="MCH85747.1"/>
    </source>
</evidence>
<accession>A0A392ME00</accession>
<keyword evidence="3" id="KW-1185">Reference proteome</keyword>
<dbReference type="GO" id="GO:0016787">
    <property type="term" value="F:hydrolase activity"/>
    <property type="evidence" value="ECO:0007669"/>
    <property type="project" value="UniProtKB-KW"/>
</dbReference>
<dbReference type="EMBL" id="LXQA010009070">
    <property type="protein sequence ID" value="MCH85747.1"/>
    <property type="molecule type" value="Genomic_DNA"/>
</dbReference>
<feature type="non-terminal residue" evidence="2">
    <location>
        <position position="421"/>
    </location>
</feature>
<feature type="compositionally biased region" description="Polar residues" evidence="1">
    <location>
        <begin position="155"/>
        <end position="166"/>
    </location>
</feature>
<gene>
    <name evidence="2" type="ORF">A2U01_0006597</name>
</gene>
<sequence length="421" mass="47303">MEARLDALGREMRSIKLTLSDMLMEQKKAHDQLVAMLTKAMKRTDDGERKIEASENRSTPEVRTKMGLRKPEVELFGELQQPLQNVILQKTQETVKEVEQNNVVQSRKMKMSDNRFGDDKSKFGEVVIDSRSLKCPVSIVLPPKALDRKPGITGKETQAASCSVTVSPPPKPPDADRYTMEAEIHIADGSAMVPPPPKPPETLHVDSEETGLRVFVFSQPQTTPMKRCATRRGSLLTEEERFNLASVGKVLEKAGAEWVIGSANAVEVAYSLLPQYHVRADVFYIAIFEFKRLSKTREWIIKREREDVRFLFVFVDNHGAPLELFEEPRIKLSPNKARLVTECPSSLPSRVKNILTNVLTLLDFTSHGCSWFLKGNFNFPSIVMRCMDEHYAAANMGVDLKLSFSYAALWMSCSKGIGIAG</sequence>
<feature type="region of interest" description="Disordered" evidence="1">
    <location>
        <begin position="149"/>
        <end position="172"/>
    </location>
</feature>
<evidence type="ECO:0000313" key="3">
    <source>
        <dbReference type="Proteomes" id="UP000265520"/>
    </source>
</evidence>
<comment type="caution">
    <text evidence="2">The sequence shown here is derived from an EMBL/GenBank/DDBJ whole genome shotgun (WGS) entry which is preliminary data.</text>
</comment>
<keyword evidence="2" id="KW-0378">Hydrolase</keyword>
<evidence type="ECO:0000256" key="1">
    <source>
        <dbReference type="SAM" id="MobiDB-lite"/>
    </source>
</evidence>
<protein>
    <submittedName>
        <fullName evidence="2">Alpha/beta hydrolase family protein</fullName>
    </submittedName>
</protein>
<dbReference type="Proteomes" id="UP000265520">
    <property type="component" value="Unassembled WGS sequence"/>
</dbReference>
<name>A0A392ME00_9FABA</name>